<evidence type="ECO:0000256" key="5">
    <source>
        <dbReference type="ARBA" id="ARBA00023242"/>
    </source>
</evidence>
<feature type="region of interest" description="Disordered" evidence="6">
    <location>
        <begin position="1046"/>
        <end position="1140"/>
    </location>
</feature>
<feature type="domain" description="Transcription factor tau subunit sfc3/Tfc3 C-terminal" evidence="8">
    <location>
        <begin position="2098"/>
        <end position="2536"/>
    </location>
</feature>
<dbReference type="PANTHER" id="PTHR15180">
    <property type="entry name" value="GENERAL TRANSCRIPTION FACTOR 3C POLYPEPTIDE 1"/>
    <property type="match status" value="1"/>
</dbReference>
<evidence type="ECO:0000256" key="6">
    <source>
        <dbReference type="SAM" id="MobiDB-lite"/>
    </source>
</evidence>
<feature type="domain" description="B-block binding subunit of TFIIIC" evidence="7">
    <location>
        <begin position="150"/>
        <end position="218"/>
    </location>
</feature>
<feature type="compositionally biased region" description="Low complexity" evidence="6">
    <location>
        <begin position="1430"/>
        <end position="1440"/>
    </location>
</feature>
<feature type="region of interest" description="Disordered" evidence="6">
    <location>
        <begin position="1176"/>
        <end position="1296"/>
    </location>
</feature>
<comment type="caution">
    <text evidence="9">The sequence shown here is derived from an EMBL/GenBank/DDBJ whole genome shotgun (WGS) entry which is preliminary data.</text>
</comment>
<feature type="compositionally biased region" description="Acidic residues" evidence="6">
    <location>
        <begin position="2023"/>
        <end position="2032"/>
    </location>
</feature>
<keyword evidence="3" id="KW-0238">DNA-binding</keyword>
<feature type="compositionally biased region" description="Basic residues" evidence="6">
    <location>
        <begin position="2077"/>
        <end position="2089"/>
    </location>
</feature>
<feature type="compositionally biased region" description="Basic and acidic residues" evidence="6">
    <location>
        <begin position="785"/>
        <end position="795"/>
    </location>
</feature>
<feature type="compositionally biased region" description="Polar residues" evidence="6">
    <location>
        <begin position="1772"/>
        <end position="1782"/>
    </location>
</feature>
<gene>
    <name evidence="9" type="ORF">B0J12DRAFT_643127</name>
</gene>
<feature type="region of interest" description="Disordered" evidence="6">
    <location>
        <begin position="98"/>
        <end position="119"/>
    </location>
</feature>
<feature type="region of interest" description="Disordered" evidence="6">
    <location>
        <begin position="1642"/>
        <end position="1724"/>
    </location>
</feature>
<feature type="compositionally biased region" description="Polar residues" evidence="6">
    <location>
        <begin position="1079"/>
        <end position="1108"/>
    </location>
</feature>
<keyword evidence="5" id="KW-0539">Nucleus</keyword>
<dbReference type="Pfam" id="PF20222">
    <property type="entry name" value="DUF6581"/>
    <property type="match status" value="1"/>
</dbReference>
<feature type="region of interest" description="Disordered" evidence="6">
    <location>
        <begin position="1357"/>
        <end position="1378"/>
    </location>
</feature>
<feature type="region of interest" description="Disordered" evidence="6">
    <location>
        <begin position="749"/>
        <end position="823"/>
    </location>
</feature>
<feature type="region of interest" description="Disordered" evidence="6">
    <location>
        <begin position="2017"/>
        <end position="2094"/>
    </location>
</feature>
<evidence type="ECO:0000313" key="9">
    <source>
        <dbReference type="EMBL" id="KAH7063535.1"/>
    </source>
</evidence>
<feature type="compositionally biased region" description="Basic and acidic residues" evidence="6">
    <location>
        <begin position="1642"/>
        <end position="1661"/>
    </location>
</feature>
<evidence type="ECO:0000256" key="3">
    <source>
        <dbReference type="ARBA" id="ARBA00023125"/>
    </source>
</evidence>
<accession>A0ABQ8GSS2</accession>
<dbReference type="InterPro" id="IPR007309">
    <property type="entry name" value="TFIIIC_Bblock-bd"/>
</dbReference>
<protein>
    <recommendedName>
        <fullName evidence="11">B-block binding subunit of TFIIIC</fullName>
    </recommendedName>
</protein>
<feature type="compositionally biased region" description="Polar residues" evidence="6">
    <location>
        <begin position="774"/>
        <end position="784"/>
    </location>
</feature>
<feature type="region of interest" description="Disordered" evidence="6">
    <location>
        <begin position="1406"/>
        <end position="1445"/>
    </location>
</feature>
<keyword evidence="4" id="KW-0804">Transcription</keyword>
<dbReference type="Pfam" id="PF04182">
    <property type="entry name" value="B-block_TFIIIC"/>
    <property type="match status" value="1"/>
</dbReference>
<sequence length="2596" mass="289137">MAKGFDDLIEFLLEEIALRGEQGATTSDFKELVDRFYAEQDDDVRPDGRAGRAAESTRHADRRLQEKVWKWLTAHPDICLEGGQGGHIPSLTEFEARERENKPNAPISADNGESGDAAAADNAVPKLFVNEERMWMAITGHGVDPKRIPRHEFIILSIIAAHGEKGVVQPEITRISGQDKRSVPKRTDNLAKHGYITKVHVLAKGTRTSLCTLKRYAKTQREKRAALPPIHARSSPDEIKAVIFQDGLLLYDKFFDILMDILQDCKIVTIEDCKRKLGITTKTWEMKSLWRSMRRLEGLGLVRKVKAQIKGYTASQKWYRCIKIVREPTQRDRMIFVTMSMKEAKKHKRATEAGEDEDAEGDLDVDEENEEAGASQALVQQESDVQEIRRLPPQWDPDRPVINLLWDIIKSTGRSGATTAIIRDQGLGTFYRRPIDSILGRISDIWHISQPPHLRHFAIIRDTGQSDKYLHYVYRTFGNFQLAVDVAEAAWEVVITQPVNTNPGKKPRAKNQKNVRENIHQEYGELNEWGFPEIHESCFEGKNGMATLKDAHNTVMANLKLLPSRGYVPKFVTGGYVRPHRETSVDSEEDCLPSSSRKKPNTGDKRKYARRSTNGSGPSKRKKSLLNPESSSVGNQADGDINMGDGALDGSVNRVKPGKVAGKGKATEISGSERETPRPGVYINPPWGKKQRDPSIKGRPKKAKVMVIVLNQLKGVALGSPAFLSKVNDARERSSTNLEATNAKIAAEKARTTAEEAQIRRRPSKAFKGPARSQAPTQETTSLSTEHEANREERSPVLADHVGVNDSANLPAPAPTPPHVHEDVPRQAKSVEPPIFHMLDEMAPSLSLNSSAPQIPAHNMQVTRDSTPPPSLAAINTAPGQAAATPTNVPKKRGRPRKDPNAPARPRKSAKKKAEDIAGVSALNGNQSQRLLLTYFSSPAVGVQPSGVDVSSPIPDTPTETIQLKKRGSEPKSQVQASEAKAANGKRSSVQDTGSLPVERQYSLQTPEPFNPFQAMAEEYQRSYPTLYAPSPQPFNPFIAAAQEHNRSVTSTPLPPQRTPATNSPLKSPHQYEIGIGSHDTSQSVISTRSQIQQPHSDLTGYTMSSGPPGSGSVLRASGLAESGPVQSSTIAGGAVSPSTPATAWASNLTRPSSAASISSAPGQDYGRQILARPSSAIPSASNQPQRTPPYQSPDSESQATSRHGRLCDQLHEAANRQNFQSTPSPASDAVRKPDDVRGPVWGSFSPSKKRVTNKAQNSTTNPAVQPLKPTTTDGILRPSPPTGNESSSEKVTGAGLSSARALMRHIEVPDDNGSETEEEPELLRKTTSGWRESSPDGTKEAIPLAQVPLIVPEETARDGGAMGSDARPSEAPPNLVNQGEATEGAAVQDEEMQDAHLAQKGAEDVLVTPTEEPSTPSRGTQLLSVTRTSQSPSQQSQSQGSRALVDQEIAPLTQEVPENPGPFKRQKGKWLGGKKQGVKLSGGGILNFNRTKLLVSIIEKCGGVFPGDFEIHRPFVGLWNKEYGAERQVDRDTIKRTIKNAIDSRRVHRFAYSFKNKNGAMMTRHILTLPHIKQSDPLVQDTQKKVIAAWPRVYTPAQMSEFEEEVGNSWYGDKYEKDTTVRVERSNLPQWMRDLELRTAENQRKRDEEKARKLEREAKGLSRLNKPGRGRGGRGRGSGPRPLITGRTGRRQRLAGLPRPAADPDESSWNPFQSKFHRPHDLEDQDSNVLVTLSRARSFGEMSGTFQVDNFVFHRPTHDSAVLSDEEDSSMFGTPFSSRSGSPVPKTPKRTRYSSFSSTSTVDSVEIPGRLPTFKVNITPSHSRRGSIYSIASDVSSASSTASISSFRVDRAGPTEWSFKNSGPETYDPTWEIQDITTLTDPDILFYPHSGTFSTEYHVLRNARLALWVQPQAQHQQDFEDSMPRSLEQMNDSIKMKGKDRDHSRRGNQNLSKFERELIVVSHWEDQYMRKREDLGLVLRQPHFINHNFFGDHEEPKTEWSRMGLKWDNPYSQLLTPFEPPSFDETDESDAPDGFVTEDGRRRRKAAGGGAKAPKRRRRTTGVDTADGSAPEPPRRRQRATKPPKGHLSRAPTQDPLCVITTADTKKLLYAMVVVQSLLGGLEGYTSWDQIRKIFSTHPRWDLTSFRNRWVWLKTRCADVVETLFEEFQQAYLLAYECGDVPAIDYENVDAYDWPYIVKWTMQNISIKPPQESDAHTELPSSRKEFDHKFDIKEVNEWSGPPKESMYNEGCLSTRRKELTQQYSFYLPLTHQPKPKPKSHAHPYSQKALDRAKTWVRATIVAPEEQFDRDSFGEKLKKLDDKLVSKATSELISSKYFRDEQKGRTKPGRNYGVDRTFPKAFERQLLPSQLLDALRFKDDLDKAFSNGAASYVISNAAKDGHVLATINLAQSGFIKVTSVLPPVDHTIGKPFPRLTKWGFTEGHYKTVQMDRGRLTWRLEISPTERYVYGNPLLQERRWDALPPPPLPEKGSEHEGFIPLWADLFNRTIEEWWRKVVTAIVHVVFGRPGIGLEGIRKALKDAMDLWEISLCVDWLVQVGAFEEMRLGVACGEKARGWRLGEWWWCVLGDRASEGSN</sequence>
<proteinExistence type="predicted"/>
<feature type="compositionally biased region" description="Acidic residues" evidence="6">
    <location>
        <begin position="353"/>
        <end position="371"/>
    </location>
</feature>
<evidence type="ECO:0000259" key="7">
    <source>
        <dbReference type="Pfam" id="PF04182"/>
    </source>
</evidence>
<evidence type="ECO:0000259" key="8">
    <source>
        <dbReference type="Pfam" id="PF20222"/>
    </source>
</evidence>
<feature type="compositionally biased region" description="Polar residues" evidence="6">
    <location>
        <begin position="1177"/>
        <end position="1186"/>
    </location>
</feature>
<evidence type="ECO:0000313" key="10">
    <source>
        <dbReference type="Proteomes" id="UP000774617"/>
    </source>
</evidence>
<feature type="compositionally biased region" description="Acidic residues" evidence="6">
    <location>
        <begin position="1310"/>
        <end position="1321"/>
    </location>
</feature>
<organism evidence="9 10">
    <name type="scientific">Macrophomina phaseolina</name>
    <dbReference type="NCBI Taxonomy" id="35725"/>
    <lineage>
        <taxon>Eukaryota</taxon>
        <taxon>Fungi</taxon>
        <taxon>Dikarya</taxon>
        <taxon>Ascomycota</taxon>
        <taxon>Pezizomycotina</taxon>
        <taxon>Dothideomycetes</taxon>
        <taxon>Dothideomycetes incertae sedis</taxon>
        <taxon>Botryosphaeriales</taxon>
        <taxon>Botryosphaeriaceae</taxon>
        <taxon>Macrophomina</taxon>
    </lineage>
</organism>
<reference evidence="9 10" key="1">
    <citation type="journal article" date="2021" name="Nat. Commun.">
        <title>Genetic determinants of endophytism in the Arabidopsis root mycobiome.</title>
        <authorList>
            <person name="Mesny F."/>
            <person name="Miyauchi S."/>
            <person name="Thiergart T."/>
            <person name="Pickel B."/>
            <person name="Atanasova L."/>
            <person name="Karlsson M."/>
            <person name="Huettel B."/>
            <person name="Barry K.W."/>
            <person name="Haridas S."/>
            <person name="Chen C."/>
            <person name="Bauer D."/>
            <person name="Andreopoulos W."/>
            <person name="Pangilinan J."/>
            <person name="LaButti K."/>
            <person name="Riley R."/>
            <person name="Lipzen A."/>
            <person name="Clum A."/>
            <person name="Drula E."/>
            <person name="Henrissat B."/>
            <person name="Kohler A."/>
            <person name="Grigoriev I.V."/>
            <person name="Martin F.M."/>
            <person name="Hacquard S."/>
        </authorList>
    </citation>
    <scope>NUCLEOTIDE SEQUENCE [LARGE SCALE GENOMIC DNA]</scope>
    <source>
        <strain evidence="9 10">MPI-SDFR-AT-0080</strain>
    </source>
</reference>
<evidence type="ECO:0000256" key="1">
    <source>
        <dbReference type="ARBA" id="ARBA00004123"/>
    </source>
</evidence>
<dbReference type="InterPro" id="IPR046488">
    <property type="entry name" value="Sfc3/Tfc3_C"/>
</dbReference>
<feature type="region of interest" description="Disordered" evidence="6">
    <location>
        <begin position="581"/>
        <end position="699"/>
    </location>
</feature>
<keyword evidence="10" id="KW-1185">Reference proteome</keyword>
<feature type="region of interest" description="Disordered" evidence="6">
    <location>
        <begin position="860"/>
        <end position="921"/>
    </location>
</feature>
<dbReference type="Proteomes" id="UP000774617">
    <property type="component" value="Unassembled WGS sequence"/>
</dbReference>
<dbReference type="InterPro" id="IPR044210">
    <property type="entry name" value="Tfc3-like"/>
</dbReference>
<feature type="compositionally biased region" description="Polar residues" evidence="6">
    <location>
        <begin position="1193"/>
        <end position="1202"/>
    </location>
</feature>
<evidence type="ECO:0008006" key="11">
    <source>
        <dbReference type="Google" id="ProtNLM"/>
    </source>
</evidence>
<feature type="region of interest" description="Disordered" evidence="6">
    <location>
        <begin position="1310"/>
        <end position="1344"/>
    </location>
</feature>
<feature type="compositionally biased region" description="Polar residues" evidence="6">
    <location>
        <begin position="1254"/>
        <end position="1274"/>
    </location>
</feature>
<feature type="compositionally biased region" description="Basic and acidic residues" evidence="6">
    <location>
        <begin position="749"/>
        <end position="759"/>
    </location>
</feature>
<feature type="compositionally biased region" description="Polar residues" evidence="6">
    <location>
        <begin position="1125"/>
        <end position="1140"/>
    </location>
</feature>
<feature type="compositionally biased region" description="Polar residues" evidence="6">
    <location>
        <begin position="1412"/>
        <end position="1429"/>
    </location>
</feature>
<keyword evidence="2" id="KW-0597">Phosphoprotein</keyword>
<feature type="region of interest" description="Disordered" evidence="6">
    <location>
        <begin position="346"/>
        <end position="383"/>
    </location>
</feature>
<evidence type="ECO:0000256" key="4">
    <source>
        <dbReference type="ARBA" id="ARBA00023163"/>
    </source>
</evidence>
<comment type="subcellular location">
    <subcellularLocation>
        <location evidence="1">Nucleus</location>
    </subcellularLocation>
</comment>
<dbReference type="PANTHER" id="PTHR15180:SF1">
    <property type="entry name" value="GENERAL TRANSCRIPTION FACTOR 3C POLYPEPTIDE 1"/>
    <property type="match status" value="1"/>
</dbReference>
<evidence type="ECO:0000256" key="2">
    <source>
        <dbReference type="ARBA" id="ARBA00022553"/>
    </source>
</evidence>
<feature type="compositionally biased region" description="Polar residues" evidence="6">
    <location>
        <begin position="1216"/>
        <end position="1226"/>
    </location>
</feature>
<name>A0ABQ8GSS2_9PEZI</name>
<feature type="compositionally biased region" description="Basic and acidic residues" evidence="6">
    <location>
        <begin position="1206"/>
        <end position="1215"/>
    </location>
</feature>
<feature type="region of interest" description="Disordered" evidence="6">
    <location>
        <begin position="1765"/>
        <end position="1796"/>
    </location>
</feature>
<feature type="region of interest" description="Disordered" evidence="6">
    <location>
        <begin position="944"/>
        <end position="996"/>
    </location>
</feature>
<dbReference type="EMBL" id="JAGTJR010000002">
    <property type="protein sequence ID" value="KAH7063535.1"/>
    <property type="molecule type" value="Genomic_DNA"/>
</dbReference>